<name>A0A2T7BK22_9BACT</name>
<evidence type="ECO:0000256" key="3">
    <source>
        <dbReference type="ARBA" id="ARBA00023180"/>
    </source>
</evidence>
<reference evidence="5 6" key="1">
    <citation type="submission" date="2018-04" db="EMBL/GenBank/DDBJ databases">
        <title>Chitinophaga fuyangensis sp. nov., isolated from soil in a chemical factory.</title>
        <authorList>
            <person name="Chen K."/>
        </authorList>
    </citation>
    <scope>NUCLEOTIDE SEQUENCE [LARGE SCALE GENOMIC DNA]</scope>
    <source>
        <strain evidence="5 6">LY-1</strain>
    </source>
</reference>
<comment type="caution">
    <text evidence="5">The sequence shown here is derived from an EMBL/GenBank/DDBJ whole genome shotgun (WGS) entry which is preliminary data.</text>
</comment>
<accession>A0A2T7BK22</accession>
<evidence type="ECO:0000259" key="4">
    <source>
        <dbReference type="Pfam" id="PF04577"/>
    </source>
</evidence>
<keyword evidence="1" id="KW-0328">Glycosyltransferase</keyword>
<feature type="domain" description="Glycosyltransferase 61 catalytic" evidence="4">
    <location>
        <begin position="106"/>
        <end position="274"/>
    </location>
</feature>
<dbReference type="Proteomes" id="UP000244450">
    <property type="component" value="Unassembled WGS sequence"/>
</dbReference>
<dbReference type="PANTHER" id="PTHR20961">
    <property type="entry name" value="GLYCOSYLTRANSFERASE"/>
    <property type="match status" value="1"/>
</dbReference>
<evidence type="ECO:0000313" key="6">
    <source>
        <dbReference type="Proteomes" id="UP000244450"/>
    </source>
</evidence>
<dbReference type="Pfam" id="PF04577">
    <property type="entry name" value="Glyco_transf_61"/>
    <property type="match status" value="1"/>
</dbReference>
<dbReference type="RefSeq" id="WP_108684630.1">
    <property type="nucleotide sequence ID" value="NZ_QCYK01000001.1"/>
</dbReference>
<dbReference type="EMBL" id="QCYK01000001">
    <property type="protein sequence ID" value="PUZ27989.1"/>
    <property type="molecule type" value="Genomic_DNA"/>
</dbReference>
<evidence type="ECO:0000256" key="1">
    <source>
        <dbReference type="ARBA" id="ARBA00022676"/>
    </source>
</evidence>
<dbReference type="OrthoDB" id="1156086at2"/>
<evidence type="ECO:0000256" key="2">
    <source>
        <dbReference type="ARBA" id="ARBA00022679"/>
    </source>
</evidence>
<sequence length="331" mass="38126">MNQPDILEPGITREAARPQNLKAEDLPLFQRYLSVTTPPVLLKRLRHAHILKDLVFTFRPFHFYTEYRPLGRPKRSTLLKRLLRVFYPVRRLERAIWITDEWTQEYYHWYVDGLSRLEAAATAVGKEVPVLLPYYYEQVPYVVESLRLLGYKAVYYGRKEHVVVKELLMPGYPAYWHLPPPALFKGLHEQLALPAAPPPHRKVYISRARARVRRILNEDAVQALMQQHGFGVHYMEDYTLAQQIALMAETRVLAGLHGAGFTNMLFMQTGTQVLELRLAGEKEFNCFFNMASDLGIRYYYTTNHGDNNSGYNANITADLAALEAALQAMGA</sequence>
<dbReference type="InterPro" id="IPR049625">
    <property type="entry name" value="Glyco_transf_61_cat"/>
</dbReference>
<evidence type="ECO:0000313" key="5">
    <source>
        <dbReference type="EMBL" id="PUZ27989.1"/>
    </source>
</evidence>
<dbReference type="GO" id="GO:0016757">
    <property type="term" value="F:glycosyltransferase activity"/>
    <property type="evidence" value="ECO:0007669"/>
    <property type="project" value="UniProtKB-KW"/>
</dbReference>
<organism evidence="5 6">
    <name type="scientific">Chitinophaga parva</name>
    <dbReference type="NCBI Taxonomy" id="2169414"/>
    <lineage>
        <taxon>Bacteria</taxon>
        <taxon>Pseudomonadati</taxon>
        <taxon>Bacteroidota</taxon>
        <taxon>Chitinophagia</taxon>
        <taxon>Chitinophagales</taxon>
        <taxon>Chitinophagaceae</taxon>
        <taxon>Chitinophaga</taxon>
    </lineage>
</organism>
<gene>
    <name evidence="5" type="ORF">DCC81_00430</name>
</gene>
<dbReference type="InterPro" id="IPR007657">
    <property type="entry name" value="Glycosyltransferase_61"/>
</dbReference>
<protein>
    <recommendedName>
        <fullName evidence="4">Glycosyltransferase 61 catalytic domain-containing protein</fullName>
    </recommendedName>
</protein>
<keyword evidence="3" id="KW-0325">Glycoprotein</keyword>
<keyword evidence="6" id="KW-1185">Reference proteome</keyword>
<keyword evidence="2" id="KW-0808">Transferase</keyword>
<proteinExistence type="predicted"/>
<dbReference type="AlphaFoldDB" id="A0A2T7BK22"/>